<feature type="region of interest" description="Disordered" evidence="9">
    <location>
        <begin position="1"/>
        <end position="20"/>
    </location>
</feature>
<comment type="subcellular location">
    <subcellularLocation>
        <location evidence="1">Membrane</location>
        <topology evidence="1">Multi-pass membrane protein</topology>
    </subcellularLocation>
</comment>
<feature type="transmembrane region" description="Helical" evidence="10">
    <location>
        <begin position="476"/>
        <end position="507"/>
    </location>
</feature>
<dbReference type="GeneID" id="9053827"/>
<dbReference type="PANTHER" id="PTHR30540:SF83">
    <property type="entry name" value="K+ POTASSIUM TRANSPORTER"/>
    <property type="match status" value="1"/>
</dbReference>
<evidence type="ECO:0000256" key="2">
    <source>
        <dbReference type="ARBA" id="ARBA00022448"/>
    </source>
</evidence>
<feature type="transmembrane region" description="Helical" evidence="10">
    <location>
        <begin position="586"/>
        <end position="609"/>
    </location>
</feature>
<gene>
    <name evidence="13" type="ORF">Pmar_PMAR028558</name>
</gene>
<proteinExistence type="predicted"/>
<organism evidence="14">
    <name type="scientific">Perkinsus marinus (strain ATCC 50983 / TXsc)</name>
    <dbReference type="NCBI Taxonomy" id="423536"/>
    <lineage>
        <taxon>Eukaryota</taxon>
        <taxon>Sar</taxon>
        <taxon>Alveolata</taxon>
        <taxon>Perkinsozoa</taxon>
        <taxon>Perkinsea</taxon>
        <taxon>Perkinsida</taxon>
        <taxon>Perkinsidae</taxon>
        <taxon>Perkinsus</taxon>
    </lineage>
</organism>
<keyword evidence="3" id="KW-0633">Potassium transport</keyword>
<evidence type="ECO:0000256" key="7">
    <source>
        <dbReference type="ARBA" id="ARBA00023065"/>
    </source>
</evidence>
<dbReference type="GO" id="GO:0015079">
    <property type="term" value="F:potassium ion transmembrane transporter activity"/>
    <property type="evidence" value="ECO:0007669"/>
    <property type="project" value="InterPro"/>
</dbReference>
<evidence type="ECO:0000313" key="13">
    <source>
        <dbReference type="EMBL" id="EER20280.1"/>
    </source>
</evidence>
<feature type="domain" description="K+ potassium transporter integral membrane" evidence="11">
    <location>
        <begin position="173"/>
        <end position="644"/>
    </location>
</feature>
<evidence type="ECO:0000256" key="6">
    <source>
        <dbReference type="ARBA" id="ARBA00022989"/>
    </source>
</evidence>
<evidence type="ECO:0000256" key="1">
    <source>
        <dbReference type="ARBA" id="ARBA00004141"/>
    </source>
</evidence>
<keyword evidence="8 10" id="KW-0472">Membrane</keyword>
<evidence type="ECO:0000256" key="5">
    <source>
        <dbReference type="ARBA" id="ARBA00022958"/>
    </source>
</evidence>
<dbReference type="InterPro" id="IPR053951">
    <property type="entry name" value="K_trans_N"/>
</dbReference>
<name>C5K5G4_PERM5</name>
<dbReference type="Pfam" id="PF02705">
    <property type="entry name" value="K_trans"/>
    <property type="match status" value="1"/>
</dbReference>
<feature type="domain" description="K+ potassium transporter C-terminal" evidence="12">
    <location>
        <begin position="672"/>
        <end position="878"/>
    </location>
</feature>
<keyword evidence="2" id="KW-0813">Transport</keyword>
<keyword evidence="6 10" id="KW-1133">Transmembrane helix</keyword>
<feature type="transmembrane region" description="Helical" evidence="10">
    <location>
        <begin position="528"/>
        <end position="548"/>
    </location>
</feature>
<dbReference type="Pfam" id="PF22776">
    <property type="entry name" value="K_trans_C"/>
    <property type="match status" value="1"/>
</dbReference>
<dbReference type="InParanoid" id="C5K5G4"/>
<keyword evidence="7" id="KW-0406">Ion transport</keyword>
<dbReference type="Proteomes" id="UP000007800">
    <property type="component" value="Unassembled WGS sequence"/>
</dbReference>
<feature type="transmembrane region" description="Helical" evidence="10">
    <location>
        <begin position="355"/>
        <end position="378"/>
    </location>
</feature>
<keyword evidence="4 10" id="KW-0812">Transmembrane</keyword>
<feature type="region of interest" description="Disordered" evidence="9">
    <location>
        <begin position="131"/>
        <end position="155"/>
    </location>
</feature>
<feature type="transmembrane region" description="Helical" evidence="10">
    <location>
        <begin position="224"/>
        <end position="245"/>
    </location>
</feature>
<evidence type="ECO:0000313" key="14">
    <source>
        <dbReference type="Proteomes" id="UP000007800"/>
    </source>
</evidence>
<dbReference type="OrthoDB" id="434053at2759"/>
<dbReference type="InterPro" id="IPR003855">
    <property type="entry name" value="K+_transporter"/>
</dbReference>
<accession>C5K5G4</accession>
<dbReference type="OMA" id="VTFITTC"/>
<evidence type="ECO:0000256" key="4">
    <source>
        <dbReference type="ARBA" id="ARBA00022692"/>
    </source>
</evidence>
<sequence length="878" mass="96086">MSAPTKGMNTLTVPRKRRGSMNTLTVPAQGGQQQQRFANAHTLPPKDKSAVDAQAAEGYFTVRGQLTTKGVFWDQFNDNTQTVNAGRTRMESGYGYLNALTSMSKERAGTVLRSQSGLDIVELKELEEGGGAAAAAKHDTDETSPTLSRDRSSDWEARPRRTDAIKSFLLRSLGTLGIIYGDIGTSPLYTLSTILGCNTDAPSKYQCVVVDGVTPDVAEDIKSVLSVIVWALLFIVCIKYVGVAFRFDYHGEGGIFSLLLKIVHESIHKVGTKTLILCTVLATTGAAMMCGDGLITPALSVLSAVEGLATDKLFSPSGVQIVKDLVVPVTLILLLLLYSLQFLGPSKVGIANGPITMCWFILIGGVGIYNLTIYNQWMVLVDAINPYYVYYFWVKSSFAGYGAFQRFGDVVLAVTGAEALFADMGHFGRGPIMLSWFGLVLPALIFCYTGQAAYVLSIGTQAAASNPFWAATPNALYIVMLIFATITTIIASQAMITGCFGLINMAVSLDLFPRVKVVNTNPKEKAHIYIPEVNFLLGLGTIILVLAFRSSGALTGAYGVAVLFTFNMSTQLYVQVLHRVYGWNFILAFSCLIPFMVVDGTLLVSNLYMKMDENGWVTILIAVVLLVFMLTWRYGRYATGKAYNELAAQEGALSSLSGLVLQQQAGTLRLSPGTGVFMSPTEEKLKGESLPAALSLYNRITNGVHQRTVLLSVSFNTLTPFVDQSQRVEVERLSEHIWAARVTFGYAEPLSELNMGEVVRDTILPIIKQNVANDETVHRRRPQAASQQLDMLFSEERNEEAEQMLAKEAIDGEQGYDEADNLWFYIHREKTMSKPGSNILRRIVISMYAGIIGITRDPAQFFGLPMDLVIQLGEVLKM</sequence>
<evidence type="ECO:0000256" key="8">
    <source>
        <dbReference type="ARBA" id="ARBA00023136"/>
    </source>
</evidence>
<feature type="transmembrane region" description="Helical" evidence="10">
    <location>
        <begin position="433"/>
        <end position="456"/>
    </location>
</feature>
<feature type="transmembrane region" description="Helical" evidence="10">
    <location>
        <begin position="554"/>
        <end position="574"/>
    </location>
</feature>
<dbReference type="AlphaFoldDB" id="C5K5G4"/>
<dbReference type="InterPro" id="IPR053952">
    <property type="entry name" value="K_trans_C"/>
</dbReference>
<feature type="transmembrane region" description="Helical" evidence="10">
    <location>
        <begin position="325"/>
        <end position="343"/>
    </location>
</feature>
<reference evidence="13 14" key="1">
    <citation type="submission" date="2008-07" db="EMBL/GenBank/DDBJ databases">
        <authorList>
            <person name="El-Sayed N."/>
            <person name="Caler E."/>
            <person name="Inman J."/>
            <person name="Amedeo P."/>
            <person name="Hass B."/>
            <person name="Wortman J."/>
        </authorList>
    </citation>
    <scope>NUCLEOTIDE SEQUENCE [LARGE SCALE GENOMIC DNA]</scope>
    <source>
        <strain evidence="14">ATCC 50983 / TXsc</strain>
    </source>
</reference>
<evidence type="ECO:0000259" key="11">
    <source>
        <dbReference type="Pfam" id="PF02705"/>
    </source>
</evidence>
<keyword evidence="14" id="KW-1185">Reference proteome</keyword>
<evidence type="ECO:0000256" key="9">
    <source>
        <dbReference type="SAM" id="MobiDB-lite"/>
    </source>
</evidence>
<keyword evidence="5" id="KW-0630">Potassium</keyword>
<dbReference type="PANTHER" id="PTHR30540">
    <property type="entry name" value="OSMOTIC STRESS POTASSIUM TRANSPORTER"/>
    <property type="match status" value="1"/>
</dbReference>
<feature type="transmembrane region" description="Helical" evidence="10">
    <location>
        <begin position="615"/>
        <end position="632"/>
    </location>
</feature>
<dbReference type="EMBL" id="GG670591">
    <property type="protein sequence ID" value="EER20280.1"/>
    <property type="molecule type" value="Genomic_DNA"/>
</dbReference>
<evidence type="ECO:0000256" key="10">
    <source>
        <dbReference type="SAM" id="Phobius"/>
    </source>
</evidence>
<evidence type="ECO:0000259" key="12">
    <source>
        <dbReference type="Pfam" id="PF22776"/>
    </source>
</evidence>
<protein>
    <submittedName>
        <fullName evidence="13">Low affinity potassium transport system protein kup, putative</fullName>
    </submittedName>
</protein>
<dbReference type="RefSeq" id="XP_002788484.1">
    <property type="nucleotide sequence ID" value="XM_002788438.1"/>
</dbReference>
<dbReference type="GO" id="GO:0016020">
    <property type="term" value="C:membrane"/>
    <property type="evidence" value="ECO:0007669"/>
    <property type="project" value="UniProtKB-SubCell"/>
</dbReference>
<evidence type="ECO:0000256" key="3">
    <source>
        <dbReference type="ARBA" id="ARBA00022538"/>
    </source>
</evidence>